<dbReference type="InterPro" id="IPR011010">
    <property type="entry name" value="DNA_brk_join_enz"/>
</dbReference>
<protein>
    <recommendedName>
        <fullName evidence="3">DNA topoisomerase</fullName>
        <ecNumber evidence="3">5.6.2.1</ecNumber>
    </recommendedName>
</protein>
<dbReference type="SUPFAM" id="SSF55869">
    <property type="entry name" value="DNA topoisomerase I domain"/>
    <property type="match status" value="1"/>
</dbReference>
<evidence type="ECO:0000256" key="6">
    <source>
        <dbReference type="ARBA" id="ARBA00023235"/>
    </source>
</evidence>
<dbReference type="Pfam" id="PF01028">
    <property type="entry name" value="Topoisom_I"/>
    <property type="match status" value="1"/>
</dbReference>
<evidence type="ECO:0000256" key="4">
    <source>
        <dbReference type="ARBA" id="ARBA00023029"/>
    </source>
</evidence>
<dbReference type="Proteomes" id="UP000199031">
    <property type="component" value="Unassembled WGS sequence"/>
</dbReference>
<evidence type="ECO:0000313" key="10">
    <source>
        <dbReference type="Proteomes" id="UP000199031"/>
    </source>
</evidence>
<dbReference type="InterPro" id="IPR001631">
    <property type="entry name" value="TopoI"/>
</dbReference>
<evidence type="ECO:0000256" key="1">
    <source>
        <dbReference type="ARBA" id="ARBA00000213"/>
    </source>
</evidence>
<proteinExistence type="inferred from homology"/>
<keyword evidence="4" id="KW-0799">Topoisomerase</keyword>
<dbReference type="GO" id="GO:0003917">
    <property type="term" value="F:DNA topoisomerase type I (single strand cut, ATP-independent) activity"/>
    <property type="evidence" value="ECO:0007669"/>
    <property type="project" value="UniProtKB-EC"/>
</dbReference>
<dbReference type="Gene3D" id="3.30.66.10">
    <property type="entry name" value="DNA topoisomerase I domain"/>
    <property type="match status" value="1"/>
</dbReference>
<dbReference type="InterPro" id="IPR014711">
    <property type="entry name" value="TopoI_cat_a-hlx-sub_euk"/>
</dbReference>
<evidence type="ECO:0000256" key="2">
    <source>
        <dbReference type="ARBA" id="ARBA00006645"/>
    </source>
</evidence>
<organism evidence="9 10">
    <name type="scientific">Parafilimonas terrae</name>
    <dbReference type="NCBI Taxonomy" id="1465490"/>
    <lineage>
        <taxon>Bacteria</taxon>
        <taxon>Pseudomonadati</taxon>
        <taxon>Bacteroidota</taxon>
        <taxon>Chitinophagia</taxon>
        <taxon>Chitinophagales</taxon>
        <taxon>Chitinophagaceae</taxon>
        <taxon>Parafilimonas</taxon>
    </lineage>
</organism>
<dbReference type="InterPro" id="IPR049331">
    <property type="entry name" value="Top1B_N_bact"/>
</dbReference>
<accession>A0A1I5XAX3</accession>
<dbReference type="EMBL" id="FOXQ01000008">
    <property type="protein sequence ID" value="SFQ29118.1"/>
    <property type="molecule type" value="Genomic_DNA"/>
</dbReference>
<dbReference type="InterPro" id="IPR013500">
    <property type="entry name" value="TopoI_cat_euk"/>
</dbReference>
<comment type="catalytic activity">
    <reaction evidence="1">
        <text>ATP-independent breakage of single-stranded DNA, followed by passage and rejoining.</text>
        <dbReference type="EC" id="5.6.2.1"/>
    </reaction>
</comment>
<dbReference type="SUPFAM" id="SSF56349">
    <property type="entry name" value="DNA breaking-rejoining enzymes"/>
    <property type="match status" value="1"/>
</dbReference>
<name>A0A1I5XAX3_9BACT</name>
<dbReference type="InterPro" id="IPR035447">
    <property type="entry name" value="DNA_topo_I_N_sf"/>
</dbReference>
<dbReference type="RefSeq" id="WP_090659346.1">
    <property type="nucleotide sequence ID" value="NZ_FOXQ01000008.1"/>
</dbReference>
<keyword evidence="5" id="KW-0238">DNA-binding</keyword>
<sequence>MTGLNISHKDFLKITRDYSRTAEVAKLIYVTDKEQGIIRLKKGKGFSYLFNNEVLKDKRQLERIKKLVLPPAWKNVWICYKENGHLQATGYDIKNRKQYRYHALWNTLRNETKFHRMYEFGKALPQIRLKVEKDMLQKELNENKVLATAVSLMERTYIRVGNTEYEKANGSFGLTTLKDKHVNINGSHITFEFKGKRSITHNITIQNKRLAKAVKDCRDIPGRELFQYYNEDGNHKSIDSGMLNNYIKEATGEDFTAKDFRTWAGSLQMLRSLKALEKADDEPNRKSNIIAALNEVSLKLGNTRTVCKKYYVHPGIIDLYEKDGIENYLKELDGIEEPNDKSGLTKDEKVLMKVLKQLVA</sequence>
<dbReference type="InterPro" id="IPR051062">
    <property type="entry name" value="Topoisomerase_IB"/>
</dbReference>
<dbReference type="PANTHER" id="PTHR10290">
    <property type="entry name" value="DNA TOPOISOMERASE I"/>
    <property type="match status" value="1"/>
</dbReference>
<dbReference type="AlphaFoldDB" id="A0A1I5XAX3"/>
<feature type="domain" description="DNA topoisomerase I catalytic core eukaryotic-type" evidence="7">
    <location>
        <begin position="108"/>
        <end position="319"/>
    </location>
</feature>
<dbReference type="PANTHER" id="PTHR10290:SF3">
    <property type="entry name" value="DNA TOPOISOMERASE 1"/>
    <property type="match status" value="1"/>
</dbReference>
<dbReference type="GO" id="GO:0003677">
    <property type="term" value="F:DNA binding"/>
    <property type="evidence" value="ECO:0007669"/>
    <property type="project" value="UniProtKB-KW"/>
</dbReference>
<keyword evidence="6 9" id="KW-0413">Isomerase</keyword>
<dbReference type="PRINTS" id="PR00416">
    <property type="entry name" value="EUTPISMRASEI"/>
</dbReference>
<dbReference type="EC" id="5.6.2.1" evidence="3"/>
<reference evidence="9 10" key="1">
    <citation type="submission" date="2016-10" db="EMBL/GenBank/DDBJ databases">
        <authorList>
            <person name="de Groot N.N."/>
        </authorList>
    </citation>
    <scope>NUCLEOTIDE SEQUENCE [LARGE SCALE GENOMIC DNA]</scope>
    <source>
        <strain evidence="9 10">DSM 28286</strain>
    </source>
</reference>
<feature type="domain" description="DNA topoisomerase IB N-terminal" evidence="8">
    <location>
        <begin position="45"/>
        <end position="92"/>
    </location>
</feature>
<dbReference type="Gene3D" id="1.10.132.120">
    <property type="match status" value="1"/>
</dbReference>
<dbReference type="OrthoDB" id="9778962at2"/>
<dbReference type="STRING" id="1465490.SAMN05444277_10859"/>
<dbReference type="PROSITE" id="PS52038">
    <property type="entry name" value="TOPO_IB_2"/>
    <property type="match status" value="1"/>
</dbReference>
<comment type="similarity">
    <text evidence="2">Belongs to the type IB topoisomerase family.</text>
</comment>
<evidence type="ECO:0000313" key="9">
    <source>
        <dbReference type="EMBL" id="SFQ29118.1"/>
    </source>
</evidence>
<evidence type="ECO:0000256" key="3">
    <source>
        <dbReference type="ARBA" id="ARBA00012891"/>
    </source>
</evidence>
<dbReference type="Pfam" id="PF21338">
    <property type="entry name" value="Top1B_N_bact"/>
    <property type="match status" value="1"/>
</dbReference>
<evidence type="ECO:0000256" key="5">
    <source>
        <dbReference type="ARBA" id="ARBA00023125"/>
    </source>
</evidence>
<keyword evidence="10" id="KW-1185">Reference proteome</keyword>
<dbReference type="GO" id="GO:0006265">
    <property type="term" value="P:DNA topological change"/>
    <property type="evidence" value="ECO:0007669"/>
    <property type="project" value="InterPro"/>
</dbReference>
<evidence type="ECO:0000259" key="7">
    <source>
        <dbReference type="Pfam" id="PF01028"/>
    </source>
</evidence>
<gene>
    <name evidence="9" type="ORF">SAMN05444277_10859</name>
</gene>
<evidence type="ECO:0000259" key="8">
    <source>
        <dbReference type="Pfam" id="PF21338"/>
    </source>
</evidence>
<dbReference type="Gene3D" id="3.90.15.10">
    <property type="entry name" value="Topoisomerase I, Chain A, domain 3"/>
    <property type="match status" value="1"/>
</dbReference>